<reference evidence="2" key="1">
    <citation type="journal article" date="2007" name="Nature">
        <title>The grapevine genome sequence suggests ancestral hexaploidization in major angiosperm phyla.</title>
        <authorList>
            <consortium name="The French-Italian Public Consortium for Grapevine Genome Characterization."/>
            <person name="Jaillon O."/>
            <person name="Aury J.-M."/>
            <person name="Noel B."/>
            <person name="Policriti A."/>
            <person name="Clepet C."/>
            <person name="Casagrande A."/>
            <person name="Choisne N."/>
            <person name="Aubourg S."/>
            <person name="Vitulo N."/>
            <person name="Jubin C."/>
            <person name="Vezzi A."/>
            <person name="Legeai F."/>
            <person name="Hugueney P."/>
            <person name="Dasilva C."/>
            <person name="Horner D."/>
            <person name="Mica E."/>
            <person name="Jublot D."/>
            <person name="Poulain J."/>
            <person name="Bruyere C."/>
            <person name="Billault A."/>
            <person name="Segurens B."/>
            <person name="Gouyvenoux M."/>
            <person name="Ugarte E."/>
            <person name="Cattonaro F."/>
            <person name="Anthouard V."/>
            <person name="Vico V."/>
            <person name="Del Fabbro C."/>
            <person name="Alaux M."/>
            <person name="Di Gaspero G."/>
            <person name="Dumas V."/>
            <person name="Felice N."/>
            <person name="Paillard S."/>
            <person name="Juman I."/>
            <person name="Moroldo M."/>
            <person name="Scalabrin S."/>
            <person name="Canaguier A."/>
            <person name="Le Clainche I."/>
            <person name="Malacrida G."/>
            <person name="Durand E."/>
            <person name="Pesole G."/>
            <person name="Laucou V."/>
            <person name="Chatelet P."/>
            <person name="Merdinoglu D."/>
            <person name="Delledonne M."/>
            <person name="Pezzotti M."/>
            <person name="Lecharny A."/>
            <person name="Scarpelli C."/>
            <person name="Artiguenave F."/>
            <person name="Pe M.E."/>
            <person name="Valle G."/>
            <person name="Morgante M."/>
            <person name="Caboche M."/>
            <person name="Adam-Blondon A.-F."/>
            <person name="Weissenbach J."/>
            <person name="Quetier F."/>
            <person name="Wincker P."/>
        </authorList>
    </citation>
    <scope>NUCLEOTIDE SEQUENCE [LARGE SCALE GENOMIC DNA]</scope>
    <source>
        <strain evidence="2">cv. Pinot noir / PN40024</strain>
    </source>
</reference>
<dbReference type="OrthoDB" id="5835829at2759"/>
<gene>
    <name evidence="1" type="ordered locus">VIT_11s0052g01640</name>
</gene>
<dbReference type="HOGENOM" id="CLU_1520355_0_0_1"/>
<dbReference type="Gene3D" id="3.40.50.2000">
    <property type="entry name" value="Glycogen Phosphorylase B"/>
    <property type="match status" value="1"/>
</dbReference>
<name>F6GXB3_VITVI</name>
<proteinExistence type="predicted"/>
<dbReference type="InParanoid" id="F6GXB3"/>
<accession>F6GXB3</accession>
<dbReference type="AlphaFoldDB" id="F6GXB3"/>
<evidence type="ECO:0000313" key="2">
    <source>
        <dbReference type="Proteomes" id="UP000009183"/>
    </source>
</evidence>
<dbReference type="EMBL" id="FN594964">
    <property type="protein sequence ID" value="CCB44599.1"/>
    <property type="molecule type" value="Genomic_DNA"/>
</dbReference>
<evidence type="ECO:0000313" key="1">
    <source>
        <dbReference type="EMBL" id="CCB44599.1"/>
    </source>
</evidence>
<dbReference type="STRING" id="29760.F6GXB3"/>
<protein>
    <submittedName>
        <fullName evidence="1">Uncharacterized protein</fullName>
    </submittedName>
</protein>
<dbReference type="ExpressionAtlas" id="F6GXB3">
    <property type="expression patterns" value="baseline"/>
</dbReference>
<organism evidence="1 2">
    <name type="scientific">Vitis vinifera</name>
    <name type="common">Grape</name>
    <dbReference type="NCBI Taxonomy" id="29760"/>
    <lineage>
        <taxon>Eukaryota</taxon>
        <taxon>Viridiplantae</taxon>
        <taxon>Streptophyta</taxon>
        <taxon>Embryophyta</taxon>
        <taxon>Tracheophyta</taxon>
        <taxon>Spermatophyta</taxon>
        <taxon>Magnoliopsida</taxon>
        <taxon>eudicotyledons</taxon>
        <taxon>Gunneridae</taxon>
        <taxon>Pentapetalae</taxon>
        <taxon>rosids</taxon>
        <taxon>Vitales</taxon>
        <taxon>Vitaceae</taxon>
        <taxon>Viteae</taxon>
        <taxon>Vitis</taxon>
    </lineage>
</organism>
<keyword evidence="2" id="KW-1185">Reference proteome</keyword>
<dbReference type="PaxDb" id="29760-VIT_11s0052g01640.t01"/>
<dbReference type="SUPFAM" id="SSF53756">
    <property type="entry name" value="UDP-Glycosyltransferase/glycogen phosphorylase"/>
    <property type="match status" value="1"/>
</dbReference>
<sequence>MDRHVAVLGFPTHAANLFKLLRRLACAAPTTIFSLFNTARAHSTIFSAQHPHGIPKLRVYDVADGVPEDRVLSATHQERIVLFLKATPGNFRDAIEVAEAEIGKKISCLVSDAFLWFTAAMAEEMGVPWVVIRTAALYSLSVHIYTDAIRKAVRVAEPMKLLETPGAIYTKPLKGRV</sequence>
<dbReference type="Proteomes" id="UP000009183">
    <property type="component" value="Chromosome 11"/>
</dbReference>
<dbReference type="eggNOG" id="KOG1192">
    <property type="taxonomic scope" value="Eukaryota"/>
</dbReference>